<dbReference type="GO" id="GO:0005975">
    <property type="term" value="P:carbohydrate metabolic process"/>
    <property type="evidence" value="ECO:0007669"/>
    <property type="project" value="UniProtKB-ARBA"/>
</dbReference>
<dbReference type="SUPFAM" id="SSF49899">
    <property type="entry name" value="Concanavalin A-like lectins/glucanases"/>
    <property type="match status" value="1"/>
</dbReference>
<dbReference type="GO" id="GO:0030246">
    <property type="term" value="F:carbohydrate binding"/>
    <property type="evidence" value="ECO:0007669"/>
    <property type="project" value="UniProtKB-KW"/>
</dbReference>
<evidence type="ECO:0000256" key="1">
    <source>
        <dbReference type="ARBA" id="ARBA00022729"/>
    </source>
</evidence>
<dbReference type="EMBL" id="FOVL01000013">
    <property type="protein sequence ID" value="SFN70175.1"/>
    <property type="molecule type" value="Genomic_DNA"/>
</dbReference>
<evidence type="ECO:0000256" key="2">
    <source>
        <dbReference type="ARBA" id="ARBA00023157"/>
    </source>
</evidence>
<dbReference type="PANTHER" id="PTHR24273">
    <property type="entry name" value="FI04643P-RELATED"/>
    <property type="match status" value="1"/>
</dbReference>
<sequence>MKQNYSFKFLLLIFISVAFGEAMGQSPIFTPGMNISTTGSVNSPNGEDVSKIIDANNYTKFLDFNYSDGMGFTVFMGGAAYVATSIEITTANDSPNRDPRNFQISGSNDGSAFTSVASGSIPCISSRFTKRSFSFSNTNAYKYYRIIFTTQCGPDNSLQIAETQLLGTKVNQAPVAVCKAFTAQLDSSGNVTISPNDVDGGSSDDKTGFILSIDQETFDCSNIGENTVELTITDSDGVKDTCTTTVTVEDNIAPIVNTQDVSLVLDENGKASISGDYTVGPVAGQLEPQNSLSTTTTVDCDCPEGYVTVGYEGSSGWILDDFRLMCKEVLADGSLGTEIIETCFSGSQTSLGNTKVLNGNEILVGFQVIDGDYQYQQSSRTHVSIQGYAKSLNEVARGSLNDIENTVLGAISGSGTATSNLNTTTKFAPAGQAIVGMSVNQTSGYSSSVSFKYAPINALLSINNASSDNCEIASISADVYDFTCEDIGANTVTLTVTDINGNESSSTAIVTVEDNTAPTAIAKDITVQLDEYGMASITPEMIDFGSSDNCTDPDALSFSLDKTEFNCENIESNNPSAIDFSTENNSYFSTDATANIPIGAQERTISLWVNPDVSKFCWGCLIQQGNGDCTSKMFGLGMSENNKLVFWGGCDDYISNLSIPNDTWTYIAVTFKNGLVTLYANGESESFSKPNINTTSSKLFVGRETVNNGASFRSNFDGQIDEIRIYNRALKELEVEEDKASQAPLNGVVSNYTFDDTNGTDIDDEEGNNNGTLFGSNGDNFVEGITKQTQVTLTVTDQNGNSSVATAIVTVEDNIAAEVLTQNITVQLDELGMASITPEMIDNGSNDACGIESLILDVTDFTCENIGENTVTLTATDVNGNESSATAVVTVEDNIAAEVLTQNITVQLDELGMTSITPEMIDNGSNDACGIESLGLDVTDFTCENIGGNTVTLTATDVNGNESSATSVVTVEDNIATEVLTQNITVQLDEMGMTSITPEMIDNGSNDACGIASLSLDVTDFTCEDVGENTLTLTAIDVNGNESSATTVVTVEDNIAAEVLTQNITVQLDEMGMTSITPAMIDNGSNDACGIESLILDVTDFTCEDVGENTLTLTATDVNGNESSATAIVTVEDNIAAEVLTQNITVQLDEMGMTSITPEMIDNGSNDACGIASLSLDVTDFTCEDVGESTLTLTVVDDSGNESSATAVVTIQDVTAPMPVMDVLDVVYAECIIEETDLVKPLAIDNCDTEIVAVADVAFPITAQGTTIITWKYKDASGNIAYQQQKLIIEDTTAPVPDITELETITVDCNVANISAPTATDDCKGTIVGTSSDELEYSTQGNYMITWVFDDGNGNIATQEQQVIVNDITAPIVSTKDITVVLDPEENVSISVEDINDGSYDECGEVSLSLDQDTFTEPGVYEVILTVTDTNGNTAQAMAQVDVITNHPETLEAHVVPTILKQSTSAKVIVPFRTKIVEIQILESETGKYKIIKGNQSNEQEIEVAPFKGTLLVRIIDQEGNVYLKKLIAL</sequence>
<feature type="signal peptide" evidence="3">
    <location>
        <begin position="1"/>
        <end position="24"/>
    </location>
</feature>
<feature type="chain" id="PRO_5011705163" evidence="3">
    <location>
        <begin position="25"/>
        <end position="1530"/>
    </location>
</feature>
<dbReference type="SMART" id="SM00560">
    <property type="entry name" value="LamGL"/>
    <property type="match status" value="1"/>
</dbReference>
<dbReference type="InterPro" id="IPR006558">
    <property type="entry name" value="LamG-like"/>
</dbReference>
<dbReference type="GO" id="GO:0004553">
    <property type="term" value="F:hydrolase activity, hydrolyzing O-glycosyl compounds"/>
    <property type="evidence" value="ECO:0007669"/>
    <property type="project" value="UniProtKB-ARBA"/>
</dbReference>
<dbReference type="Gene3D" id="2.60.120.260">
    <property type="entry name" value="Galactose-binding domain-like"/>
    <property type="match status" value="1"/>
</dbReference>
<protein>
    <submittedName>
        <fullName evidence="5">Concanavalin A-like lectin/glucanases superfamily protein</fullName>
    </submittedName>
</protein>
<accession>A0A1I5B642</accession>
<keyword evidence="5" id="KW-0430">Lectin</keyword>
<gene>
    <name evidence="5" type="ORF">SAMN05660413_02203</name>
</gene>
<dbReference type="InterPro" id="IPR035986">
    <property type="entry name" value="PKD_dom_sf"/>
</dbReference>
<evidence type="ECO:0000313" key="6">
    <source>
        <dbReference type="Proteomes" id="UP000199153"/>
    </source>
</evidence>
<keyword evidence="6" id="KW-1185">Reference proteome</keyword>
<dbReference type="RefSeq" id="WP_093409515.1">
    <property type="nucleotide sequence ID" value="NZ_FOVL01000013.1"/>
</dbReference>
<dbReference type="OrthoDB" id="9805017at2"/>
<dbReference type="PANTHER" id="PTHR24273:SF32">
    <property type="entry name" value="HYALIN"/>
    <property type="match status" value="1"/>
</dbReference>
<keyword evidence="1 3" id="KW-0732">Signal</keyword>
<dbReference type="InterPro" id="IPR008979">
    <property type="entry name" value="Galactose-bd-like_sf"/>
</dbReference>
<dbReference type="InterPro" id="IPR013783">
    <property type="entry name" value="Ig-like_fold"/>
</dbReference>
<feature type="domain" description="LamG-like jellyroll fold" evidence="4">
    <location>
        <begin position="601"/>
        <end position="733"/>
    </location>
</feature>
<keyword evidence="2" id="KW-1015">Disulfide bond</keyword>
<name>A0A1I5B642_9FLAO</name>
<dbReference type="SUPFAM" id="SSF49785">
    <property type="entry name" value="Galactose-binding domain-like"/>
    <property type="match status" value="1"/>
</dbReference>
<evidence type="ECO:0000313" key="5">
    <source>
        <dbReference type="EMBL" id="SFN70175.1"/>
    </source>
</evidence>
<dbReference type="STRING" id="287099.SAMN05660413_02203"/>
<organism evidence="5 6">
    <name type="scientific">Salegentibacter flavus</name>
    <dbReference type="NCBI Taxonomy" id="287099"/>
    <lineage>
        <taxon>Bacteria</taxon>
        <taxon>Pseudomonadati</taxon>
        <taxon>Bacteroidota</taxon>
        <taxon>Flavobacteriia</taxon>
        <taxon>Flavobacteriales</taxon>
        <taxon>Flavobacteriaceae</taxon>
        <taxon>Salegentibacter</taxon>
    </lineage>
</organism>
<dbReference type="Gene3D" id="2.60.40.10">
    <property type="entry name" value="Immunoglobulins"/>
    <property type="match status" value="1"/>
</dbReference>
<evidence type="ECO:0000256" key="3">
    <source>
        <dbReference type="SAM" id="SignalP"/>
    </source>
</evidence>
<dbReference type="Proteomes" id="UP000199153">
    <property type="component" value="Unassembled WGS sequence"/>
</dbReference>
<proteinExistence type="predicted"/>
<evidence type="ECO:0000259" key="4">
    <source>
        <dbReference type="SMART" id="SM00560"/>
    </source>
</evidence>
<dbReference type="Gene3D" id="2.60.120.200">
    <property type="match status" value="1"/>
</dbReference>
<dbReference type="SUPFAM" id="SSF49299">
    <property type="entry name" value="PKD domain"/>
    <property type="match status" value="1"/>
</dbReference>
<reference evidence="5 6" key="1">
    <citation type="submission" date="2016-10" db="EMBL/GenBank/DDBJ databases">
        <authorList>
            <person name="de Groot N.N."/>
        </authorList>
    </citation>
    <scope>NUCLEOTIDE SEQUENCE [LARGE SCALE GENOMIC DNA]</scope>
    <source>
        <strain evidence="5 6">DSM 17794</strain>
    </source>
</reference>
<dbReference type="Pfam" id="PF13385">
    <property type="entry name" value="Laminin_G_3"/>
    <property type="match status" value="1"/>
</dbReference>
<dbReference type="InterPro" id="IPR013320">
    <property type="entry name" value="ConA-like_dom_sf"/>
</dbReference>